<comment type="caution">
    <text evidence="3">The sequence shown here is derived from an EMBL/GenBank/DDBJ whole genome shotgun (WGS) entry which is preliminary data.</text>
</comment>
<dbReference type="PANTHER" id="PTHR21573:SF0">
    <property type="entry name" value="ER MEMBRANE PROTEIN COMPLEX SUBUNIT 1"/>
    <property type="match status" value="1"/>
</dbReference>
<keyword evidence="1" id="KW-0732">Signal</keyword>
<feature type="domain" description="EMC1 first beta-propeller" evidence="2">
    <location>
        <begin position="26"/>
        <end position="75"/>
    </location>
</feature>
<dbReference type="Pfam" id="PF25293">
    <property type="entry name" value="Beta-prop_EMC1_N"/>
    <property type="match status" value="1"/>
</dbReference>
<gene>
    <name evidence="3" type="ORF">CIPAW_07G205500</name>
</gene>
<dbReference type="PANTHER" id="PTHR21573">
    <property type="entry name" value="ER MEMBRANE PROTEIN COMPLEX SUBUNIT 1"/>
    <property type="match status" value="1"/>
</dbReference>
<evidence type="ECO:0000313" key="4">
    <source>
        <dbReference type="Proteomes" id="UP000811609"/>
    </source>
</evidence>
<dbReference type="AlphaFoldDB" id="A0A8T1Q3P4"/>
<evidence type="ECO:0000259" key="2">
    <source>
        <dbReference type="Pfam" id="PF25293"/>
    </source>
</evidence>
<dbReference type="InterPro" id="IPR026895">
    <property type="entry name" value="EMC1"/>
</dbReference>
<dbReference type="GO" id="GO:0034975">
    <property type="term" value="P:protein folding in endoplasmic reticulum"/>
    <property type="evidence" value="ECO:0007669"/>
    <property type="project" value="TreeGrafter"/>
</dbReference>
<sequence length="85" mass="10007">MSNGMVIRVFLNFLLFLSSEEYIFSLYDDQVGLMDWHQRYVGKLKHAVFHTQKTGRKRVVVSIEENVVASLDLRHDYLETCPWGQ</sequence>
<dbReference type="InterPro" id="IPR058545">
    <property type="entry name" value="Beta-prop_EMC1_1st"/>
</dbReference>
<evidence type="ECO:0000256" key="1">
    <source>
        <dbReference type="SAM" id="SignalP"/>
    </source>
</evidence>
<proteinExistence type="predicted"/>
<organism evidence="3 4">
    <name type="scientific">Carya illinoinensis</name>
    <name type="common">Pecan</name>
    <dbReference type="NCBI Taxonomy" id="32201"/>
    <lineage>
        <taxon>Eukaryota</taxon>
        <taxon>Viridiplantae</taxon>
        <taxon>Streptophyta</taxon>
        <taxon>Embryophyta</taxon>
        <taxon>Tracheophyta</taxon>
        <taxon>Spermatophyta</taxon>
        <taxon>Magnoliopsida</taxon>
        <taxon>eudicotyledons</taxon>
        <taxon>Gunneridae</taxon>
        <taxon>Pentapetalae</taxon>
        <taxon>rosids</taxon>
        <taxon>fabids</taxon>
        <taxon>Fagales</taxon>
        <taxon>Juglandaceae</taxon>
        <taxon>Carya</taxon>
    </lineage>
</organism>
<protein>
    <recommendedName>
        <fullName evidence="2">EMC1 first beta-propeller domain-containing protein</fullName>
    </recommendedName>
</protein>
<dbReference type="Proteomes" id="UP000811609">
    <property type="component" value="Chromosome 7"/>
</dbReference>
<keyword evidence="4" id="KW-1185">Reference proteome</keyword>
<accession>A0A8T1Q3P4</accession>
<evidence type="ECO:0000313" key="3">
    <source>
        <dbReference type="EMBL" id="KAG6649338.1"/>
    </source>
</evidence>
<dbReference type="EMBL" id="CM031815">
    <property type="protein sequence ID" value="KAG6649338.1"/>
    <property type="molecule type" value="Genomic_DNA"/>
</dbReference>
<name>A0A8T1Q3P4_CARIL</name>
<reference evidence="3" key="1">
    <citation type="submission" date="2020-12" db="EMBL/GenBank/DDBJ databases">
        <title>WGS assembly of Carya illinoinensis cv. Pawnee.</title>
        <authorList>
            <person name="Platts A."/>
            <person name="Shu S."/>
            <person name="Wright S."/>
            <person name="Barry K."/>
            <person name="Edger P."/>
            <person name="Pires J.C."/>
            <person name="Schmutz J."/>
        </authorList>
    </citation>
    <scope>NUCLEOTIDE SEQUENCE</scope>
    <source>
        <tissue evidence="3">Leaf</tissue>
    </source>
</reference>
<feature type="chain" id="PRO_5035750567" description="EMC1 first beta-propeller domain-containing protein" evidence="1">
    <location>
        <begin position="26"/>
        <end position="85"/>
    </location>
</feature>
<feature type="signal peptide" evidence="1">
    <location>
        <begin position="1"/>
        <end position="25"/>
    </location>
</feature>
<dbReference type="GO" id="GO:0072546">
    <property type="term" value="C:EMC complex"/>
    <property type="evidence" value="ECO:0007669"/>
    <property type="project" value="InterPro"/>
</dbReference>